<dbReference type="HAMAP" id="MF_01161">
    <property type="entry name" value="tRNA_Ile_lys_synt"/>
    <property type="match status" value="1"/>
</dbReference>
<evidence type="ECO:0000256" key="4">
    <source>
        <dbReference type="ARBA" id="ARBA00022694"/>
    </source>
</evidence>
<comment type="caution">
    <text evidence="10">The sequence shown here is derived from an EMBL/GenBank/DDBJ whole genome shotgun (WGS) entry which is preliminary data.</text>
</comment>
<dbReference type="AlphaFoldDB" id="A0A1A9RZG3"/>
<evidence type="ECO:0000256" key="6">
    <source>
        <dbReference type="ARBA" id="ARBA00022840"/>
    </source>
</evidence>
<keyword evidence="3 8" id="KW-0436">Ligase</keyword>
<dbReference type="SUPFAM" id="SSF82829">
    <property type="entry name" value="MesJ substrate recognition domain-like"/>
    <property type="match status" value="1"/>
</dbReference>
<dbReference type="EC" id="6.3.4.19" evidence="8"/>
<dbReference type="InterPro" id="IPR014729">
    <property type="entry name" value="Rossmann-like_a/b/a_fold"/>
</dbReference>
<comment type="similarity">
    <text evidence="8">Belongs to the tRNA(Ile)-lysidine synthase family.</text>
</comment>
<reference evidence="11" key="1">
    <citation type="submission" date="2016-05" db="EMBL/GenBank/DDBJ databases">
        <title>Draft genome of Corynebacterium afermentans subsp. afermentans LCDC 88199T.</title>
        <authorList>
            <person name="Bernier A.-M."/>
            <person name="Bernard K."/>
        </authorList>
    </citation>
    <scope>NUCLEOTIDE SEQUENCE [LARGE SCALE GENOMIC DNA]</scope>
    <source>
        <strain evidence="11">NML02-A-017</strain>
    </source>
</reference>
<evidence type="ECO:0000256" key="3">
    <source>
        <dbReference type="ARBA" id="ARBA00022598"/>
    </source>
</evidence>
<sequence>MANTPKNNPLRQLVAQQWPAEKAGRFAVEAGFSGGVDSVVLLHILCSLRNELPLELSAVHVHHGLDAAADEWAAFCRELCGQWQVPLRVERVRVEFGGLGLEAAARAERYRCFARSRTDAVALAHHADDQAETLLLAALRGGGLRALAAMPALRALNERVSLWRPLLAVSRAELVEYARAHRLPWVEDDSNADTTLLRNWLRRHGLPPWQERMPKLQSQLLSSVSQLQRDLALLDDYTESEHRSLYDAAGRFQVASWRQLSPLRQAHQLHVFARRHHLGSPSAAGVRQFADTLANPAVLQAEWPLPRGRAVLYAGRLFAVPNAQANGQPFAQPAWQPAPHGLPENLIRPESGIWRTPEPGDILPLPHGRKKISRLLQEKKVPPFMRALWPLWANEQHGCLAAANLQTHCKLSVPNGWQARAEELEPFILAGSAHGSEGEEAT</sequence>
<dbReference type="GO" id="GO:0005737">
    <property type="term" value="C:cytoplasm"/>
    <property type="evidence" value="ECO:0007669"/>
    <property type="project" value="UniProtKB-SubCell"/>
</dbReference>
<dbReference type="PANTHER" id="PTHR43033:SF1">
    <property type="entry name" value="TRNA(ILE)-LYSIDINE SYNTHASE-RELATED"/>
    <property type="match status" value="1"/>
</dbReference>
<keyword evidence="11" id="KW-1185">Reference proteome</keyword>
<comment type="catalytic activity">
    <reaction evidence="7 8">
        <text>cytidine(34) in tRNA(Ile2) + L-lysine + ATP = lysidine(34) in tRNA(Ile2) + AMP + diphosphate + H(+)</text>
        <dbReference type="Rhea" id="RHEA:43744"/>
        <dbReference type="Rhea" id="RHEA-COMP:10625"/>
        <dbReference type="Rhea" id="RHEA-COMP:10670"/>
        <dbReference type="ChEBI" id="CHEBI:15378"/>
        <dbReference type="ChEBI" id="CHEBI:30616"/>
        <dbReference type="ChEBI" id="CHEBI:32551"/>
        <dbReference type="ChEBI" id="CHEBI:33019"/>
        <dbReference type="ChEBI" id="CHEBI:82748"/>
        <dbReference type="ChEBI" id="CHEBI:83665"/>
        <dbReference type="ChEBI" id="CHEBI:456215"/>
        <dbReference type="EC" id="6.3.4.19"/>
    </reaction>
</comment>
<comment type="domain">
    <text evidence="8">The N-terminal region contains the highly conserved SGGXDS motif, predicted to be a P-loop motif involved in ATP binding.</text>
</comment>
<feature type="binding site" evidence="8">
    <location>
        <begin position="33"/>
        <end position="38"/>
    </location>
    <ligand>
        <name>ATP</name>
        <dbReference type="ChEBI" id="CHEBI:30616"/>
    </ligand>
</feature>
<keyword evidence="2 8" id="KW-0963">Cytoplasm</keyword>
<dbReference type="SUPFAM" id="SSF52402">
    <property type="entry name" value="Adenine nucleotide alpha hydrolases-like"/>
    <property type="match status" value="1"/>
</dbReference>
<keyword evidence="4 8" id="KW-0819">tRNA processing</keyword>
<dbReference type="NCBIfam" id="TIGR02432">
    <property type="entry name" value="lysidine_TilS_N"/>
    <property type="match status" value="1"/>
</dbReference>
<evidence type="ECO:0000259" key="9">
    <source>
        <dbReference type="SMART" id="SM00977"/>
    </source>
</evidence>
<dbReference type="InterPro" id="IPR012795">
    <property type="entry name" value="tRNA_Ile_lys_synt_N"/>
</dbReference>
<evidence type="ECO:0000313" key="10">
    <source>
        <dbReference type="EMBL" id="OAM29298.1"/>
    </source>
</evidence>
<dbReference type="InterPro" id="IPR011063">
    <property type="entry name" value="TilS/TtcA_N"/>
</dbReference>
<evidence type="ECO:0000256" key="8">
    <source>
        <dbReference type="HAMAP-Rule" id="MF_01161"/>
    </source>
</evidence>
<dbReference type="InterPro" id="IPR012094">
    <property type="entry name" value="tRNA_Ile_lys_synt"/>
</dbReference>
<dbReference type="SMART" id="SM00977">
    <property type="entry name" value="TilS_C"/>
    <property type="match status" value="1"/>
</dbReference>
<evidence type="ECO:0000256" key="1">
    <source>
        <dbReference type="ARBA" id="ARBA00004496"/>
    </source>
</evidence>
<keyword evidence="6 8" id="KW-0067">ATP-binding</keyword>
<dbReference type="EMBL" id="LXSL01000014">
    <property type="protein sequence ID" value="OAM29298.1"/>
    <property type="molecule type" value="Genomic_DNA"/>
</dbReference>
<name>A0A1A9RZG3_9NEIS</name>
<evidence type="ECO:0000256" key="7">
    <source>
        <dbReference type="ARBA" id="ARBA00048539"/>
    </source>
</evidence>
<feature type="domain" description="Lysidine-tRNA(Ile) synthetase C-terminal" evidence="9">
    <location>
        <begin position="352"/>
        <end position="413"/>
    </location>
</feature>
<dbReference type="GO" id="GO:0006400">
    <property type="term" value="P:tRNA modification"/>
    <property type="evidence" value="ECO:0007669"/>
    <property type="project" value="UniProtKB-UniRule"/>
</dbReference>
<evidence type="ECO:0000256" key="5">
    <source>
        <dbReference type="ARBA" id="ARBA00022741"/>
    </source>
</evidence>
<accession>A0A1A9RZG3</accession>
<dbReference type="PANTHER" id="PTHR43033">
    <property type="entry name" value="TRNA(ILE)-LYSIDINE SYNTHASE-RELATED"/>
    <property type="match status" value="1"/>
</dbReference>
<dbReference type="GO" id="GO:0032267">
    <property type="term" value="F:tRNA(Ile)-lysidine synthase activity"/>
    <property type="evidence" value="ECO:0007669"/>
    <property type="project" value="UniProtKB-EC"/>
</dbReference>
<comment type="function">
    <text evidence="8">Ligates lysine onto the cytidine present at position 34 of the AUA codon-specific tRNA(Ile) that contains the anticodon CAU, in an ATP-dependent manner. Cytidine is converted to lysidine, thus changing the amino acid specificity of the tRNA from methionine to isoleucine.</text>
</comment>
<gene>
    <name evidence="8" type="primary">tilS</name>
    <name evidence="10" type="ORF">A7P95_03540</name>
</gene>
<dbReference type="NCBIfam" id="TIGR02433">
    <property type="entry name" value="lysidine_TilS_C"/>
    <property type="match status" value="1"/>
</dbReference>
<dbReference type="Proteomes" id="UP000077885">
    <property type="component" value="Unassembled WGS sequence"/>
</dbReference>
<dbReference type="Pfam" id="PF11734">
    <property type="entry name" value="TilS_C"/>
    <property type="match status" value="1"/>
</dbReference>
<dbReference type="Pfam" id="PF01171">
    <property type="entry name" value="ATP_bind_3"/>
    <property type="match status" value="1"/>
</dbReference>
<dbReference type="STRING" id="1795827.A7P95_03540"/>
<dbReference type="Gene3D" id="3.40.50.620">
    <property type="entry name" value="HUPs"/>
    <property type="match status" value="1"/>
</dbReference>
<protein>
    <recommendedName>
        <fullName evidence="8">tRNA(Ile)-lysidine synthase</fullName>
        <ecNumber evidence="8">6.3.4.19</ecNumber>
    </recommendedName>
    <alternativeName>
        <fullName evidence="8">tRNA(Ile)-2-lysyl-cytidine synthase</fullName>
    </alternativeName>
    <alternativeName>
        <fullName evidence="8">tRNA(Ile)-lysidine synthetase</fullName>
    </alternativeName>
</protein>
<organism evidence="10 11">
    <name type="scientific">Eikenella longinqua</name>
    <dbReference type="NCBI Taxonomy" id="1795827"/>
    <lineage>
        <taxon>Bacteria</taxon>
        <taxon>Pseudomonadati</taxon>
        <taxon>Pseudomonadota</taxon>
        <taxon>Betaproteobacteria</taxon>
        <taxon>Neisseriales</taxon>
        <taxon>Neisseriaceae</taxon>
        <taxon>Eikenella</taxon>
    </lineage>
</organism>
<dbReference type="CDD" id="cd01992">
    <property type="entry name" value="TilS_N"/>
    <property type="match status" value="1"/>
</dbReference>
<dbReference type="InterPro" id="IPR012796">
    <property type="entry name" value="Lysidine-tRNA-synth_C"/>
</dbReference>
<evidence type="ECO:0000256" key="2">
    <source>
        <dbReference type="ARBA" id="ARBA00022490"/>
    </source>
</evidence>
<dbReference type="GO" id="GO:0005524">
    <property type="term" value="F:ATP binding"/>
    <property type="evidence" value="ECO:0007669"/>
    <property type="project" value="UniProtKB-UniRule"/>
</dbReference>
<comment type="subcellular location">
    <subcellularLocation>
        <location evidence="1 8">Cytoplasm</location>
    </subcellularLocation>
</comment>
<proteinExistence type="inferred from homology"/>
<dbReference type="SUPFAM" id="SSF56037">
    <property type="entry name" value="PheT/TilS domain"/>
    <property type="match status" value="1"/>
</dbReference>
<evidence type="ECO:0000313" key="11">
    <source>
        <dbReference type="Proteomes" id="UP000077885"/>
    </source>
</evidence>
<keyword evidence="5 8" id="KW-0547">Nucleotide-binding</keyword>